<proteinExistence type="predicted"/>
<dbReference type="InterPro" id="IPR036638">
    <property type="entry name" value="HLH_DNA-bd_sf"/>
</dbReference>
<dbReference type="EMBL" id="BORC01000003">
    <property type="protein sequence ID" value="GIN62308.1"/>
    <property type="molecule type" value="Genomic_DNA"/>
</dbReference>
<accession>A0A919WHV1</accession>
<dbReference type="GO" id="GO:0046983">
    <property type="term" value="F:protein dimerization activity"/>
    <property type="evidence" value="ECO:0007669"/>
    <property type="project" value="InterPro"/>
</dbReference>
<protein>
    <recommendedName>
        <fullName evidence="3">Spo0E like sporulation regulatory protein</fullName>
    </recommendedName>
</protein>
<dbReference type="Proteomes" id="UP000682111">
    <property type="component" value="Unassembled WGS sequence"/>
</dbReference>
<sequence length="52" mass="6271">MDQKKLLEEFEMLRKEMNKLGKIFGLDNKKVLELSRKIDKIHNELSKIQKNK</sequence>
<dbReference type="GO" id="GO:0043937">
    <property type="term" value="P:regulation of sporulation"/>
    <property type="evidence" value="ECO:0007669"/>
    <property type="project" value="InterPro"/>
</dbReference>
<reference evidence="1" key="1">
    <citation type="submission" date="2021-03" db="EMBL/GenBank/DDBJ databases">
        <title>Antimicrobial resistance genes in bacteria isolated from Japanese honey, and their potential for conferring macrolide and lincosamide resistance in the American foulbrood pathogen Paenibacillus larvae.</title>
        <authorList>
            <person name="Okamoto M."/>
            <person name="Kumagai M."/>
            <person name="Kanamori H."/>
            <person name="Takamatsu D."/>
        </authorList>
    </citation>
    <scope>NUCLEOTIDE SEQUENCE</scope>
    <source>
        <strain evidence="1">J27TS8</strain>
    </source>
</reference>
<gene>
    <name evidence="1" type="ORF">J27TS8_23010</name>
</gene>
<dbReference type="Gene3D" id="4.10.280.10">
    <property type="entry name" value="Helix-loop-helix DNA-binding domain"/>
    <property type="match status" value="1"/>
</dbReference>
<evidence type="ECO:0000313" key="1">
    <source>
        <dbReference type="EMBL" id="GIN62308.1"/>
    </source>
</evidence>
<name>A0A919WHV1_9BACI</name>
<evidence type="ECO:0008006" key="3">
    <source>
        <dbReference type="Google" id="ProtNLM"/>
    </source>
</evidence>
<organism evidence="1 2">
    <name type="scientific">Robertmurraya siralis</name>
    <dbReference type="NCBI Taxonomy" id="77777"/>
    <lineage>
        <taxon>Bacteria</taxon>
        <taxon>Bacillati</taxon>
        <taxon>Bacillota</taxon>
        <taxon>Bacilli</taxon>
        <taxon>Bacillales</taxon>
        <taxon>Bacillaceae</taxon>
        <taxon>Robertmurraya</taxon>
    </lineage>
</organism>
<evidence type="ECO:0000313" key="2">
    <source>
        <dbReference type="Proteomes" id="UP000682111"/>
    </source>
</evidence>
<comment type="caution">
    <text evidence="1">The sequence shown here is derived from an EMBL/GenBank/DDBJ whole genome shotgun (WGS) entry which is preliminary data.</text>
</comment>
<dbReference type="AlphaFoldDB" id="A0A919WHV1"/>
<dbReference type="SUPFAM" id="SSF140500">
    <property type="entry name" value="BAS1536-like"/>
    <property type="match status" value="1"/>
</dbReference>
<dbReference type="Pfam" id="PF09388">
    <property type="entry name" value="SpoOE-like"/>
    <property type="match status" value="1"/>
</dbReference>
<dbReference type="InterPro" id="IPR037208">
    <property type="entry name" value="Spo0E-like_sf"/>
</dbReference>
<dbReference type="InterPro" id="IPR018540">
    <property type="entry name" value="Spo0E-like"/>
</dbReference>
<keyword evidence="2" id="KW-1185">Reference proteome</keyword>